<dbReference type="SMART" id="SM00065">
    <property type="entry name" value="GAF"/>
    <property type="match status" value="1"/>
</dbReference>
<evidence type="ECO:0000313" key="4">
    <source>
        <dbReference type="EMBL" id="GAA1845859.1"/>
    </source>
</evidence>
<dbReference type="Pfam" id="PF13556">
    <property type="entry name" value="HTH_30"/>
    <property type="match status" value="1"/>
</dbReference>
<dbReference type="Gene3D" id="1.10.10.2840">
    <property type="entry name" value="PucR C-terminal helix-turn-helix domain"/>
    <property type="match status" value="1"/>
</dbReference>
<reference evidence="4 5" key="1">
    <citation type="journal article" date="2019" name="Int. J. Syst. Evol. Microbiol.">
        <title>The Global Catalogue of Microorganisms (GCM) 10K type strain sequencing project: providing services to taxonomists for standard genome sequencing and annotation.</title>
        <authorList>
            <consortium name="The Broad Institute Genomics Platform"/>
            <consortium name="The Broad Institute Genome Sequencing Center for Infectious Disease"/>
            <person name="Wu L."/>
            <person name="Ma J."/>
        </authorList>
    </citation>
    <scope>NUCLEOTIDE SEQUENCE [LARGE SCALE GENOMIC DNA]</scope>
    <source>
        <strain evidence="4 5">JCM 16009</strain>
    </source>
</reference>
<name>A0ABN2N082_9PSEU</name>
<gene>
    <name evidence="4" type="ORF">GCM10009836_26780</name>
</gene>
<keyword evidence="5" id="KW-1185">Reference proteome</keyword>
<evidence type="ECO:0000313" key="5">
    <source>
        <dbReference type="Proteomes" id="UP001500449"/>
    </source>
</evidence>
<sequence>MTALTNEHIGTTHDLRAWLDAAAELSRAVNRGLVPAELGSLVAGTVVHLTGYDFCSVLLPDESGRHLVIMGSYGLSADYVSRVNAERPPRITPGATAEGPSSRAYRSQRPVALTDICADPTCTEWEASAVREGYRGILALPLTGVGGVLGVVSCYSRVPRAFTADEVVLMETFANQAALTMEAAIRRERGRAERTRLRARVATLEEEHRVEQRAEAVHGTLVRLLLAGEPLGRISEYLARELGADVLVEDAAGHPLAASTTSRQPTGTAPPGARVAEDYRAVEVEDGTGLVAPIVLAGEPAGRVWAFDVREPGAAWQRRVLERGASVIALAVSKLRTAQEVEWRLSREFLDDLLTTPADPAATVSRGRQLGVDLGAPHTLLVLRPDPGGQATGLLTQVQHVVNATSAEALVAARGGDVIVLWPEGDGLPDAREIAERLRGHCTACTAGTVSVGLGRACHAVTDYAEAYRLAAGALNLTQRAGRTDRVVALGELGVYRLLLQVERPEELIEFMQGMLDPLRAYDVQRDAALVETLRAFLRCGCTATTTAESLIVHPNTISYRLHRIEELLDVNLRDPQALLRIQLAFLIEDVLAT</sequence>
<dbReference type="SUPFAM" id="SSF55781">
    <property type="entry name" value="GAF domain-like"/>
    <property type="match status" value="1"/>
</dbReference>
<dbReference type="Gene3D" id="3.30.450.40">
    <property type="match status" value="1"/>
</dbReference>
<dbReference type="PANTHER" id="PTHR33744:SF1">
    <property type="entry name" value="DNA-BINDING TRANSCRIPTIONAL ACTIVATOR ADER"/>
    <property type="match status" value="1"/>
</dbReference>
<dbReference type="Pfam" id="PF13185">
    <property type="entry name" value="GAF_2"/>
    <property type="match status" value="1"/>
</dbReference>
<dbReference type="Pfam" id="PF17853">
    <property type="entry name" value="GGDEF_2"/>
    <property type="match status" value="1"/>
</dbReference>
<evidence type="ECO:0000259" key="3">
    <source>
        <dbReference type="SMART" id="SM00065"/>
    </source>
</evidence>
<evidence type="ECO:0000256" key="1">
    <source>
        <dbReference type="ARBA" id="ARBA00006754"/>
    </source>
</evidence>
<accession>A0ABN2N082</accession>
<comment type="caution">
    <text evidence="4">The sequence shown here is derived from an EMBL/GenBank/DDBJ whole genome shotgun (WGS) entry which is preliminary data.</text>
</comment>
<dbReference type="InterPro" id="IPR029016">
    <property type="entry name" value="GAF-like_dom_sf"/>
</dbReference>
<dbReference type="InterPro" id="IPR041522">
    <property type="entry name" value="CdaR_GGDEF"/>
</dbReference>
<dbReference type="EMBL" id="BAAAQK010000005">
    <property type="protein sequence ID" value="GAA1845859.1"/>
    <property type="molecule type" value="Genomic_DNA"/>
</dbReference>
<feature type="domain" description="GAF" evidence="3">
    <location>
        <begin position="34"/>
        <end position="191"/>
    </location>
</feature>
<dbReference type="RefSeq" id="WP_344416055.1">
    <property type="nucleotide sequence ID" value="NZ_BAAAQK010000005.1"/>
</dbReference>
<dbReference type="PANTHER" id="PTHR33744">
    <property type="entry name" value="CARBOHYDRATE DIACID REGULATOR"/>
    <property type="match status" value="1"/>
</dbReference>
<organism evidence="4 5">
    <name type="scientific">Pseudonocardia ailaonensis</name>
    <dbReference type="NCBI Taxonomy" id="367279"/>
    <lineage>
        <taxon>Bacteria</taxon>
        <taxon>Bacillati</taxon>
        <taxon>Actinomycetota</taxon>
        <taxon>Actinomycetes</taxon>
        <taxon>Pseudonocardiales</taxon>
        <taxon>Pseudonocardiaceae</taxon>
        <taxon>Pseudonocardia</taxon>
    </lineage>
</organism>
<comment type="similarity">
    <text evidence="1">Belongs to the CdaR family.</text>
</comment>
<evidence type="ECO:0000256" key="2">
    <source>
        <dbReference type="SAM" id="Coils"/>
    </source>
</evidence>
<proteinExistence type="inferred from homology"/>
<keyword evidence="2" id="KW-0175">Coiled coil</keyword>
<dbReference type="InterPro" id="IPR003018">
    <property type="entry name" value="GAF"/>
</dbReference>
<dbReference type="InterPro" id="IPR025736">
    <property type="entry name" value="PucR_C-HTH_dom"/>
</dbReference>
<protein>
    <submittedName>
        <fullName evidence="4">Helix-turn-helix domain-containing protein</fullName>
    </submittedName>
</protein>
<feature type="coiled-coil region" evidence="2">
    <location>
        <begin position="187"/>
        <end position="214"/>
    </location>
</feature>
<dbReference type="InterPro" id="IPR051448">
    <property type="entry name" value="CdaR-like_regulators"/>
</dbReference>
<dbReference type="Proteomes" id="UP001500449">
    <property type="component" value="Unassembled WGS sequence"/>
</dbReference>
<dbReference type="InterPro" id="IPR042070">
    <property type="entry name" value="PucR_C-HTH_sf"/>
</dbReference>